<dbReference type="EMBL" id="VJZC01000015">
    <property type="protein sequence ID" value="MPY56404.1"/>
    <property type="molecule type" value="Genomic_DNA"/>
</dbReference>
<evidence type="ECO:0000313" key="2">
    <source>
        <dbReference type="EMBL" id="MPY56404.1"/>
    </source>
</evidence>
<accession>A0A5N8XB29</accession>
<reference evidence="2 3" key="1">
    <citation type="submission" date="2019-07" db="EMBL/GenBank/DDBJ databases">
        <title>New species of Amycolatopsis and Streptomyces.</title>
        <authorList>
            <person name="Duangmal K."/>
            <person name="Teo W.F.A."/>
            <person name="Lipun K."/>
        </authorList>
    </citation>
    <scope>NUCLEOTIDE SEQUENCE [LARGE SCALE GENOMIC DNA]</scope>
    <source>
        <strain evidence="2 3">NBRC 106415</strain>
    </source>
</reference>
<dbReference type="OrthoDB" id="4328450at2"/>
<dbReference type="RefSeq" id="WP_152769913.1">
    <property type="nucleotide sequence ID" value="NZ_VJZC01000015.1"/>
</dbReference>
<evidence type="ECO:0000256" key="1">
    <source>
        <dbReference type="SAM" id="MobiDB-lite"/>
    </source>
</evidence>
<comment type="caution">
    <text evidence="2">The sequence shown here is derived from an EMBL/GenBank/DDBJ whole genome shotgun (WGS) entry which is preliminary data.</text>
</comment>
<evidence type="ECO:0000313" key="3">
    <source>
        <dbReference type="Proteomes" id="UP000400924"/>
    </source>
</evidence>
<organism evidence="2 3">
    <name type="scientific">Streptomyces spongiae</name>
    <dbReference type="NCBI Taxonomy" id="565072"/>
    <lineage>
        <taxon>Bacteria</taxon>
        <taxon>Bacillati</taxon>
        <taxon>Actinomycetota</taxon>
        <taxon>Actinomycetes</taxon>
        <taxon>Kitasatosporales</taxon>
        <taxon>Streptomycetaceae</taxon>
        <taxon>Streptomyces</taxon>
    </lineage>
</organism>
<dbReference type="Proteomes" id="UP000400924">
    <property type="component" value="Unassembled WGS sequence"/>
</dbReference>
<dbReference type="AlphaFoldDB" id="A0A5N8XB29"/>
<sequence length="102" mass="11595">MLLPAKAEVARHLERYRAWERVMLAAPTDRTARGNFEDSGYTLCVLMGKRCAREAVEAAERYLRSNLVTYLRENGQSQQRHVGRRGPPTGRRPWPGGRASGR</sequence>
<feature type="compositionally biased region" description="Low complexity" evidence="1">
    <location>
        <begin position="85"/>
        <end position="102"/>
    </location>
</feature>
<feature type="region of interest" description="Disordered" evidence="1">
    <location>
        <begin position="73"/>
        <end position="102"/>
    </location>
</feature>
<name>A0A5N8XB29_9ACTN</name>
<keyword evidence="3" id="KW-1185">Reference proteome</keyword>
<dbReference type="Pfam" id="PF17196">
    <property type="entry name" value="DUF5133"/>
    <property type="match status" value="1"/>
</dbReference>
<proteinExistence type="predicted"/>
<dbReference type="InterPro" id="IPR033457">
    <property type="entry name" value="DUF5133"/>
</dbReference>
<protein>
    <submittedName>
        <fullName evidence="2">DUF5133 domain-containing protein</fullName>
    </submittedName>
</protein>
<gene>
    <name evidence="2" type="ORF">FNH08_04225</name>
</gene>